<keyword evidence="11" id="KW-0653">Protein transport</keyword>
<dbReference type="InterPro" id="IPR017907">
    <property type="entry name" value="Znf_RING_CS"/>
</dbReference>
<dbReference type="InterPro" id="IPR045859">
    <property type="entry name" value="RING-HC_PEX2"/>
</dbReference>
<organism evidence="21 22">
    <name type="scientific">Elliptochloris bilobata</name>
    <dbReference type="NCBI Taxonomy" id="381761"/>
    <lineage>
        <taxon>Eukaryota</taxon>
        <taxon>Viridiplantae</taxon>
        <taxon>Chlorophyta</taxon>
        <taxon>core chlorophytes</taxon>
        <taxon>Trebouxiophyceae</taxon>
        <taxon>Trebouxiophyceae incertae sedis</taxon>
        <taxon>Elliptochloris clade</taxon>
        <taxon>Elliptochloris</taxon>
    </lineage>
</organism>
<feature type="region of interest" description="Disordered" evidence="19">
    <location>
        <begin position="1"/>
        <end position="20"/>
    </location>
</feature>
<dbReference type="SUPFAM" id="SSF57850">
    <property type="entry name" value="RING/U-box"/>
    <property type="match status" value="1"/>
</dbReference>
<evidence type="ECO:0000256" key="15">
    <source>
        <dbReference type="ARBA" id="ARBA00032511"/>
    </source>
</evidence>
<dbReference type="Gene3D" id="3.30.40.10">
    <property type="entry name" value="Zinc/RING finger domain, C3HC4 (zinc finger)"/>
    <property type="match status" value="1"/>
</dbReference>
<evidence type="ECO:0000256" key="9">
    <source>
        <dbReference type="ARBA" id="ARBA00022786"/>
    </source>
</evidence>
<comment type="catalytic activity">
    <reaction evidence="16">
        <text>[E2 ubiquitin-conjugating enzyme]-S-ubiquitinyl-L-cysteine + [acceptor protein]-L-cysteine = [E2 ubiquitin-conjugating enzyme]-L-cysteine + [acceptor protein]-S-ubiquitinyl-L-cysteine.</text>
        <dbReference type="EC" id="2.3.2.36"/>
    </reaction>
</comment>
<keyword evidence="22" id="KW-1185">Reference proteome</keyword>
<evidence type="ECO:0000256" key="11">
    <source>
        <dbReference type="ARBA" id="ARBA00022927"/>
    </source>
</evidence>
<sequence length="387" mass="42002">MDAGAPAGAGGPAPQDAPAREDWQTEWFSVLPEVDELARRRKGVRDVVIMRASQLDAARLDNELTAMLREQFMRIFSLFQPRVVSALQPELTLVLEYLIFRFSVCLGKPTPGAALMNLRFRDERGAAPAGLSSQDAAGSNGRPAAAPLGGRTGVEGPGLSCWQRGLYGVGSVFLRYAWARADQIAAAQHWGDLPLGSRGRRAWAAMRSAETAFRAASLLNFLVFLRYGRYRSVLERLLRARLVYSRAAMARALSFEYLNRQLVWHELSELLLFLLPLVNVGRLKAAVMSRLPRLSPPIAPAELSAGAGPAQEAGSATAAAAAAAAEVGQPCAICGARDVLVPYAARPCGHRFCYYCLRGNTLADARFACPRCGARVEAMQRWLPHPG</sequence>
<accession>A0AAW1SHL3</accession>
<dbReference type="InterPro" id="IPR001841">
    <property type="entry name" value="Znf_RING"/>
</dbReference>
<evidence type="ECO:0000256" key="13">
    <source>
        <dbReference type="ARBA" id="ARBA00023136"/>
    </source>
</evidence>
<keyword evidence="12" id="KW-1133">Transmembrane helix</keyword>
<evidence type="ECO:0000256" key="6">
    <source>
        <dbReference type="ARBA" id="ARBA00022692"/>
    </source>
</evidence>
<dbReference type="EC" id="2.3.2.36" evidence="17"/>
<feature type="compositionally biased region" description="Low complexity" evidence="19">
    <location>
        <begin position="1"/>
        <end position="17"/>
    </location>
</feature>
<evidence type="ECO:0000313" key="22">
    <source>
        <dbReference type="Proteomes" id="UP001445335"/>
    </source>
</evidence>
<dbReference type="PROSITE" id="PS00518">
    <property type="entry name" value="ZF_RING_1"/>
    <property type="match status" value="1"/>
</dbReference>
<evidence type="ECO:0000259" key="20">
    <source>
        <dbReference type="PROSITE" id="PS50089"/>
    </source>
</evidence>
<dbReference type="AlphaFoldDB" id="A0AAW1SHL3"/>
<evidence type="ECO:0000256" key="3">
    <source>
        <dbReference type="ARBA" id="ARBA00008704"/>
    </source>
</evidence>
<keyword evidence="5" id="KW-0808">Transferase</keyword>
<evidence type="ECO:0000256" key="4">
    <source>
        <dbReference type="ARBA" id="ARBA00022448"/>
    </source>
</evidence>
<evidence type="ECO:0000256" key="2">
    <source>
        <dbReference type="ARBA" id="ARBA00004906"/>
    </source>
</evidence>
<dbReference type="PANTHER" id="PTHR48178">
    <property type="entry name" value="PEROXISOME BIOGENESIS FACTOR 2"/>
    <property type="match status" value="1"/>
</dbReference>
<dbReference type="Proteomes" id="UP001445335">
    <property type="component" value="Unassembled WGS sequence"/>
</dbReference>
<dbReference type="InterPro" id="IPR025654">
    <property type="entry name" value="PEX2/10"/>
</dbReference>
<evidence type="ECO:0000313" key="21">
    <source>
        <dbReference type="EMBL" id="KAK9845945.1"/>
    </source>
</evidence>
<name>A0AAW1SHL3_9CHLO</name>
<evidence type="ECO:0000256" key="19">
    <source>
        <dbReference type="SAM" id="MobiDB-lite"/>
    </source>
</evidence>
<dbReference type="GO" id="GO:0005778">
    <property type="term" value="C:peroxisomal membrane"/>
    <property type="evidence" value="ECO:0007669"/>
    <property type="project" value="UniProtKB-SubCell"/>
</dbReference>
<feature type="region of interest" description="Disordered" evidence="19">
    <location>
        <begin position="129"/>
        <end position="151"/>
    </location>
</feature>
<dbReference type="InterPro" id="IPR013083">
    <property type="entry name" value="Znf_RING/FYVE/PHD"/>
</dbReference>
<keyword evidence="14" id="KW-0576">Peroxisome</keyword>
<dbReference type="InterPro" id="IPR006845">
    <property type="entry name" value="Pex_N"/>
</dbReference>
<dbReference type="EMBL" id="JALJOU010000002">
    <property type="protein sequence ID" value="KAK9845945.1"/>
    <property type="molecule type" value="Genomic_DNA"/>
</dbReference>
<reference evidence="21 22" key="1">
    <citation type="journal article" date="2024" name="Nat. Commun.">
        <title>Phylogenomics reveals the evolutionary origins of lichenization in chlorophyte algae.</title>
        <authorList>
            <person name="Puginier C."/>
            <person name="Libourel C."/>
            <person name="Otte J."/>
            <person name="Skaloud P."/>
            <person name="Haon M."/>
            <person name="Grisel S."/>
            <person name="Petersen M."/>
            <person name="Berrin J.G."/>
            <person name="Delaux P.M."/>
            <person name="Dal Grande F."/>
            <person name="Keller J."/>
        </authorList>
    </citation>
    <scope>NUCLEOTIDE SEQUENCE [LARGE SCALE GENOMIC DNA]</scope>
    <source>
        <strain evidence="21 22">SAG 245.80</strain>
    </source>
</reference>
<keyword evidence="8 18" id="KW-0863">Zinc-finger</keyword>
<feature type="domain" description="RING-type" evidence="20">
    <location>
        <begin position="331"/>
        <end position="372"/>
    </location>
</feature>
<keyword evidence="4" id="KW-0813">Transport</keyword>
<evidence type="ECO:0000256" key="14">
    <source>
        <dbReference type="ARBA" id="ARBA00023140"/>
    </source>
</evidence>
<dbReference type="InterPro" id="IPR018957">
    <property type="entry name" value="Znf_C3HC4_RING-type"/>
</dbReference>
<evidence type="ECO:0000256" key="16">
    <source>
        <dbReference type="ARBA" id="ARBA00034438"/>
    </source>
</evidence>
<gene>
    <name evidence="21" type="ORF">WJX81_006604</name>
</gene>
<evidence type="ECO:0000256" key="10">
    <source>
        <dbReference type="ARBA" id="ARBA00022833"/>
    </source>
</evidence>
<dbReference type="CDD" id="cd16526">
    <property type="entry name" value="RING-HC_PEX2"/>
    <property type="match status" value="1"/>
</dbReference>
<dbReference type="GO" id="GO:0008270">
    <property type="term" value="F:zinc ion binding"/>
    <property type="evidence" value="ECO:0007669"/>
    <property type="project" value="UniProtKB-KW"/>
</dbReference>
<evidence type="ECO:0000256" key="18">
    <source>
        <dbReference type="PROSITE-ProRule" id="PRU00175"/>
    </source>
</evidence>
<dbReference type="GO" id="GO:0016558">
    <property type="term" value="P:protein import into peroxisome matrix"/>
    <property type="evidence" value="ECO:0007669"/>
    <property type="project" value="InterPro"/>
</dbReference>
<comment type="similarity">
    <text evidence="3">Belongs to the pex2/pex10/pex12 family.</text>
</comment>
<comment type="caution">
    <text evidence="21">The sequence shown here is derived from an EMBL/GenBank/DDBJ whole genome shotgun (WGS) entry which is preliminary data.</text>
</comment>
<protein>
    <recommendedName>
        <fullName evidence="17">RING-type E3 ubiquitin transferase (cysteine targeting)</fullName>
        <ecNumber evidence="17">2.3.2.36</ecNumber>
    </recommendedName>
    <alternativeName>
        <fullName evidence="15">Peroxin-2</fullName>
    </alternativeName>
</protein>
<proteinExistence type="inferred from homology"/>
<keyword evidence="13" id="KW-0472">Membrane</keyword>
<dbReference type="PROSITE" id="PS50089">
    <property type="entry name" value="ZF_RING_2"/>
    <property type="match status" value="1"/>
</dbReference>
<evidence type="ECO:0000256" key="8">
    <source>
        <dbReference type="ARBA" id="ARBA00022771"/>
    </source>
</evidence>
<dbReference type="SMART" id="SM00184">
    <property type="entry name" value="RING"/>
    <property type="match status" value="1"/>
</dbReference>
<dbReference type="Pfam" id="PF04757">
    <property type="entry name" value="Pex2_Pex12"/>
    <property type="match status" value="1"/>
</dbReference>
<evidence type="ECO:0000256" key="7">
    <source>
        <dbReference type="ARBA" id="ARBA00022723"/>
    </source>
</evidence>
<comment type="pathway">
    <text evidence="2">Protein modification; protein ubiquitination.</text>
</comment>
<evidence type="ECO:0000256" key="12">
    <source>
        <dbReference type="ARBA" id="ARBA00022989"/>
    </source>
</evidence>
<keyword evidence="6" id="KW-0812">Transmembrane</keyword>
<dbReference type="GO" id="GO:0061630">
    <property type="term" value="F:ubiquitin protein ligase activity"/>
    <property type="evidence" value="ECO:0007669"/>
    <property type="project" value="UniProtKB-EC"/>
</dbReference>
<evidence type="ECO:0000256" key="17">
    <source>
        <dbReference type="ARBA" id="ARBA00034523"/>
    </source>
</evidence>
<dbReference type="Pfam" id="PF00097">
    <property type="entry name" value="zf-C3HC4"/>
    <property type="match status" value="1"/>
</dbReference>
<evidence type="ECO:0000256" key="5">
    <source>
        <dbReference type="ARBA" id="ARBA00022679"/>
    </source>
</evidence>
<dbReference type="PANTHER" id="PTHR48178:SF1">
    <property type="entry name" value="PEROXISOME BIOGENESIS FACTOR 2"/>
    <property type="match status" value="1"/>
</dbReference>
<evidence type="ECO:0000256" key="1">
    <source>
        <dbReference type="ARBA" id="ARBA00004585"/>
    </source>
</evidence>
<keyword evidence="9" id="KW-0833">Ubl conjugation pathway</keyword>
<comment type="subcellular location">
    <subcellularLocation>
        <location evidence="1">Peroxisome membrane</location>
        <topology evidence="1">Multi-pass membrane protein</topology>
    </subcellularLocation>
</comment>
<keyword evidence="10" id="KW-0862">Zinc</keyword>
<keyword evidence="7" id="KW-0479">Metal-binding</keyword>